<sequence length="116" mass="12725">MIVIPASGLVFIVLMGKCSHCKNCANPFTPKASLLRYWENKIHNNLLKSNFLISKASPLTTMDAATFSKLAGYGGGIALSTRLPKFCAAANLLCFPELGFPPTRLHQLQNELTRRC</sequence>
<organism evidence="2 3">
    <name type="scientific">Stylosanthes scabra</name>
    <dbReference type="NCBI Taxonomy" id="79078"/>
    <lineage>
        <taxon>Eukaryota</taxon>
        <taxon>Viridiplantae</taxon>
        <taxon>Streptophyta</taxon>
        <taxon>Embryophyta</taxon>
        <taxon>Tracheophyta</taxon>
        <taxon>Spermatophyta</taxon>
        <taxon>Magnoliopsida</taxon>
        <taxon>eudicotyledons</taxon>
        <taxon>Gunneridae</taxon>
        <taxon>Pentapetalae</taxon>
        <taxon>rosids</taxon>
        <taxon>fabids</taxon>
        <taxon>Fabales</taxon>
        <taxon>Fabaceae</taxon>
        <taxon>Papilionoideae</taxon>
        <taxon>50 kb inversion clade</taxon>
        <taxon>dalbergioids sensu lato</taxon>
        <taxon>Dalbergieae</taxon>
        <taxon>Pterocarpus clade</taxon>
        <taxon>Stylosanthes</taxon>
    </lineage>
</organism>
<dbReference type="PANTHER" id="PTHR31458:SF13">
    <property type="entry name" value="POLYGALACTURONASE NON-CATALYTIC PROTEIN"/>
    <property type="match status" value="1"/>
</dbReference>
<proteinExistence type="predicted"/>
<evidence type="ECO:0000313" key="2">
    <source>
        <dbReference type="EMBL" id="MED6136963.1"/>
    </source>
</evidence>
<evidence type="ECO:0000256" key="1">
    <source>
        <dbReference type="SAM" id="SignalP"/>
    </source>
</evidence>
<comment type="caution">
    <text evidence="2">The sequence shown here is derived from an EMBL/GenBank/DDBJ whole genome shotgun (WGS) entry which is preliminary data.</text>
</comment>
<keyword evidence="3" id="KW-1185">Reference proteome</keyword>
<dbReference type="InterPro" id="IPR051897">
    <property type="entry name" value="PG-associated_BURP"/>
</dbReference>
<protein>
    <submittedName>
        <fullName evidence="2">Polygalacturonase 1 beta-like protein 3</fullName>
    </submittedName>
</protein>
<feature type="chain" id="PRO_5045490826" evidence="1">
    <location>
        <begin position="22"/>
        <end position="116"/>
    </location>
</feature>
<dbReference type="EMBL" id="JASCZI010060953">
    <property type="protein sequence ID" value="MED6136963.1"/>
    <property type="molecule type" value="Genomic_DNA"/>
</dbReference>
<feature type="signal peptide" evidence="1">
    <location>
        <begin position="1"/>
        <end position="21"/>
    </location>
</feature>
<accession>A0ABU6SLY0</accession>
<reference evidence="2 3" key="1">
    <citation type="journal article" date="2023" name="Plants (Basel)">
        <title>Bridging the Gap: Combining Genomics and Transcriptomics Approaches to Understand Stylosanthes scabra, an Orphan Legume from the Brazilian Caatinga.</title>
        <authorList>
            <person name="Ferreira-Neto J.R.C."/>
            <person name="da Silva M.D."/>
            <person name="Binneck E."/>
            <person name="de Melo N.F."/>
            <person name="da Silva R.H."/>
            <person name="de Melo A.L.T.M."/>
            <person name="Pandolfi V."/>
            <person name="Bustamante F.O."/>
            <person name="Brasileiro-Vidal A.C."/>
            <person name="Benko-Iseppon A.M."/>
        </authorList>
    </citation>
    <scope>NUCLEOTIDE SEQUENCE [LARGE SCALE GENOMIC DNA]</scope>
    <source>
        <tissue evidence="2">Leaves</tissue>
    </source>
</reference>
<keyword evidence="1" id="KW-0732">Signal</keyword>
<name>A0ABU6SLY0_9FABA</name>
<evidence type="ECO:0000313" key="3">
    <source>
        <dbReference type="Proteomes" id="UP001341840"/>
    </source>
</evidence>
<gene>
    <name evidence="2" type="primary">PGL3_4</name>
    <name evidence="2" type="ORF">PIB30_060609</name>
</gene>
<dbReference type="Proteomes" id="UP001341840">
    <property type="component" value="Unassembled WGS sequence"/>
</dbReference>
<dbReference type="PANTHER" id="PTHR31458">
    <property type="entry name" value="POLYGALACTURONASE 1 BETA-LIKE PROTEIN 2"/>
    <property type="match status" value="1"/>
</dbReference>